<keyword evidence="5" id="KW-1185">Reference proteome</keyword>
<evidence type="ECO:0000313" key="4">
    <source>
        <dbReference type="Proteomes" id="UP000060345"/>
    </source>
</evidence>
<reference evidence="3 5" key="2">
    <citation type="submission" date="2021-03" db="EMBL/GenBank/DDBJ databases">
        <title>Human Oral Microbial Genomes.</title>
        <authorList>
            <person name="Johnston C.D."/>
            <person name="Chen T."/>
            <person name="Dewhirst F.E."/>
        </authorList>
    </citation>
    <scope>NUCLEOTIDE SEQUENCE [LARGE SCALE GENOMIC DNA]</scope>
    <source>
        <strain evidence="3 5">W1435</strain>
    </source>
</reference>
<proteinExistence type="predicted"/>
<keyword evidence="1" id="KW-0175">Coiled coil</keyword>
<protein>
    <submittedName>
        <fullName evidence="3">DUF1266 domain-containing protein</fullName>
    </submittedName>
</protein>
<dbReference type="KEGG" id="pfus:ADJ77_07555"/>
<dbReference type="EMBL" id="CP012075">
    <property type="protein sequence ID" value="AKU70643.1"/>
    <property type="molecule type" value="Genomic_DNA"/>
</dbReference>
<sequence length="218" mass="24946">MFKFIKELIESFKEGIEEGKAELKAEEQAEYEAVEGLISKFKEQGNPTLENLFLALSCPFRSVLTLGEPIRLMEFGHLEEKEVESLKKLLKRDFGIKDAADVSNVLEELEDAHDEEDNLARSIFLSGLNLYILTSAVEVGYITFEEIEDFCNEEVSFISSHVDSWQQFGELFMKGECINNAIGRLFLKKNIQLLLKKKTSPWCIFSWESISNVLKTKS</sequence>
<accession>A0A0K1NP33</accession>
<feature type="coiled-coil region" evidence="1">
    <location>
        <begin position="9"/>
        <end position="44"/>
    </location>
</feature>
<dbReference type="EMBL" id="CP072369">
    <property type="protein sequence ID" value="QUB86262.1"/>
    <property type="molecule type" value="Genomic_DNA"/>
</dbReference>
<evidence type="ECO:0000313" key="2">
    <source>
        <dbReference type="EMBL" id="AKU70643.1"/>
    </source>
</evidence>
<dbReference type="Proteomes" id="UP000060345">
    <property type="component" value="Chromosome 2"/>
</dbReference>
<dbReference type="Proteomes" id="UP000682005">
    <property type="component" value="Chromosome 2"/>
</dbReference>
<reference evidence="2 4" key="1">
    <citation type="submission" date="2015-07" db="EMBL/GenBank/DDBJ databases">
        <authorList>
            <person name="Noorani M."/>
        </authorList>
    </citation>
    <scope>NUCLEOTIDE SEQUENCE [LARGE SCALE GENOMIC DNA]</scope>
    <source>
        <strain evidence="2 4">W1435</strain>
    </source>
</reference>
<name>A0A0K1NP33_9BACT</name>
<dbReference type="eggNOG" id="ENOG5034BD7">
    <property type="taxonomic scope" value="Bacteria"/>
</dbReference>
<evidence type="ECO:0000256" key="1">
    <source>
        <dbReference type="SAM" id="Coils"/>
    </source>
</evidence>
<evidence type="ECO:0000313" key="3">
    <source>
        <dbReference type="EMBL" id="QUB86262.1"/>
    </source>
</evidence>
<organism evidence="2 4">
    <name type="scientific">Prevotella fusca JCM 17724</name>
    <dbReference type="NCBI Taxonomy" id="1236517"/>
    <lineage>
        <taxon>Bacteria</taxon>
        <taxon>Pseudomonadati</taxon>
        <taxon>Bacteroidota</taxon>
        <taxon>Bacteroidia</taxon>
        <taxon>Bacteroidales</taxon>
        <taxon>Prevotellaceae</taxon>
        <taxon>Prevotella</taxon>
    </lineage>
</organism>
<dbReference type="OrthoDB" id="694244at2"/>
<gene>
    <name evidence="2" type="ORF">ADJ77_07555</name>
    <name evidence="3" type="ORF">J5A51_03415</name>
</gene>
<evidence type="ECO:0000313" key="5">
    <source>
        <dbReference type="Proteomes" id="UP000682005"/>
    </source>
</evidence>
<dbReference type="AlphaFoldDB" id="A0A0K1NP33"/>